<feature type="compositionally biased region" description="Basic residues" evidence="8">
    <location>
        <begin position="237"/>
        <end position="246"/>
    </location>
</feature>
<keyword evidence="5" id="KW-0804">Transcription</keyword>
<evidence type="ECO:0000256" key="8">
    <source>
        <dbReference type="SAM" id="MobiDB-lite"/>
    </source>
</evidence>
<dbReference type="PROSITE" id="PS50089">
    <property type="entry name" value="ZF_RING_2"/>
    <property type="match status" value="1"/>
</dbReference>
<feature type="region of interest" description="Disordered" evidence="8">
    <location>
        <begin position="91"/>
        <end position="365"/>
    </location>
</feature>
<proteinExistence type="inferred from homology"/>
<dbReference type="SMART" id="SM00558">
    <property type="entry name" value="JmjC"/>
    <property type="match status" value="1"/>
</dbReference>
<keyword evidence="12" id="KW-1185">Reference proteome</keyword>
<dbReference type="SUPFAM" id="SSF51197">
    <property type="entry name" value="Clavaminate synthase-like"/>
    <property type="match status" value="1"/>
</dbReference>
<dbReference type="Proteomes" id="UP001174677">
    <property type="component" value="Chromosome 1"/>
</dbReference>
<dbReference type="EMBL" id="JARPOI010000001">
    <property type="protein sequence ID" value="KAJ9189360.1"/>
    <property type="molecule type" value="Genomic_DNA"/>
</dbReference>
<dbReference type="InterPro" id="IPR045109">
    <property type="entry name" value="LSDs-like"/>
</dbReference>
<feature type="compositionally biased region" description="Basic and acidic residues" evidence="8">
    <location>
        <begin position="208"/>
        <end position="236"/>
    </location>
</feature>
<dbReference type="InterPro" id="IPR018866">
    <property type="entry name" value="Znf-4CXXC_R1"/>
</dbReference>
<organism evidence="11 12">
    <name type="scientific">Hevea brasiliensis</name>
    <name type="common">Para rubber tree</name>
    <name type="synonym">Siphonia brasiliensis</name>
    <dbReference type="NCBI Taxonomy" id="3981"/>
    <lineage>
        <taxon>Eukaryota</taxon>
        <taxon>Viridiplantae</taxon>
        <taxon>Streptophyta</taxon>
        <taxon>Embryophyta</taxon>
        <taxon>Tracheophyta</taxon>
        <taxon>Spermatophyta</taxon>
        <taxon>Magnoliopsida</taxon>
        <taxon>eudicotyledons</taxon>
        <taxon>Gunneridae</taxon>
        <taxon>Pentapetalae</taxon>
        <taxon>rosids</taxon>
        <taxon>fabids</taxon>
        <taxon>Malpighiales</taxon>
        <taxon>Euphorbiaceae</taxon>
        <taxon>Crotonoideae</taxon>
        <taxon>Micrandreae</taxon>
        <taxon>Hevea</taxon>
    </lineage>
</organism>
<comment type="similarity">
    <text evidence="2">Belongs to the JARID1 histone demethylase family.</text>
</comment>
<evidence type="ECO:0000259" key="9">
    <source>
        <dbReference type="PROSITE" id="PS50089"/>
    </source>
</evidence>
<evidence type="ECO:0000256" key="4">
    <source>
        <dbReference type="ARBA" id="ARBA00023015"/>
    </source>
</evidence>
<feature type="compositionally biased region" description="Basic residues" evidence="8">
    <location>
        <begin position="453"/>
        <end position="462"/>
    </location>
</feature>
<feature type="domain" description="JmjC" evidence="10">
    <location>
        <begin position="981"/>
        <end position="1236"/>
    </location>
</feature>
<feature type="compositionally biased region" description="Basic residues" evidence="8">
    <location>
        <begin position="198"/>
        <end position="207"/>
    </location>
</feature>
<sequence length="1295" mass="146838">MTHGIKSLDVSTELPEIEGNHPEACGSKEQDGGGDVLPQEKENVLENQEAEFGGRNGEKLEGIEMRGTEICGYVDEMEGGFIDNKLRTKIGEVETDQKGKERSEKAVENFDSGKDGGSMLVKKRGRKPKKQEETEQKGKESSEKAVENCDSRKDGGSRSVKKRGRKPKKQEETEQKGKESSEKAVENCDSRKDGGSRSVKKRGRNPKKKEETLQKGKESSDKAVENYDSGKNEGNKLVKKRGRKPKKKDETLQVQEAERGTGEQSGEKVEKLEEESSQNGQATEEKGEDEGADAENICRKGRKKGSRSGGKVSGLKQRQNGFVFQKGKEDDEELQDNAGKDEENRNNLKGKKEAMFIDNQEDKEVENEIDGKLDEKSEVFLKQEDEVSLKEEGIKPRKRGTDLGNQEMDTEEAQENGVSVEVNGNSYRKRLRANGKKVSYADYDEEDEEVSVRKKRGRKGRNRTTVTGKEGSEIEAVNDNGDLTEGNGKEVSGRGPQKNTKEKDDGGRKSLTINSGMGCSLRDLKVLQQDMKDVKINKHSKEFTAEVCLMCHQCQRNDKGPVVRCQKCKKKRYCIHCLDNWYPKMTKVEVADACPVCRENCNCKACLRDTPNEFLNKLKKMVGTDDRKVLHSKYLVQALLPYLKQLNEEQMVEKKIEARIQGISLAELEIQNANCPKDERMYCDNCGTSIFDHHRSCSNCFSDLCLVCCREIRDGHLQGGGEEVVMEYVSRGFEYLHGGESKVISQDGVPPGTTSEDSLRSNIGWKVNEDGRIVCRCGFGNLDLKCLFSTNWVSELVKRAEDVAQRYELDMANTNVECACFNSLGDVDIGSNQLLKAASREDSDDNYLYNPRASDIKKEDLKHFQYHWMRAEPVVVSNVLETGTGLSWEPMVMWRAFRQIRNEKHDTLLDVKAIDCLDWCEVDINVHQFFMGYLHGRFDAKNWPQILKLKDWPSSTMFDKRLPRHDAEFTYCLPFKEYTHPHDGPLNLAVRLPKKSLKPDMGPKTYIAYGCAQELGRGDSVTKLHCDMSDAVNVLTHTAEVTLKPAKLAKIEELKKLHEKQDRREIFGNNQVKEEDVDGEMDGSLCGSLPTTDKETREDNNQSEGSRLSNCGNVSLQPDEGGAVWDIFRREDVPKLQEYLNKHFKEFRHIYCCPLQKVVHPIHDQTFYLSLDHKRKLKEEYGIEPWTFVQKLGDAVFIPAGCPHQVRNLKSCIKVALDFVSPENVGECIRLTEEFRLLPPNHRAKEDKLEVKKMCLYSMDWAVEVLEHGGEPKKTENEEKATAKKQRRKKRKSLG</sequence>
<feature type="compositionally biased region" description="Basic and acidic residues" evidence="8">
    <location>
        <begin position="499"/>
        <end position="508"/>
    </location>
</feature>
<feature type="region of interest" description="Disordered" evidence="8">
    <location>
        <begin position="387"/>
        <end position="421"/>
    </location>
</feature>
<evidence type="ECO:0000256" key="3">
    <source>
        <dbReference type="ARBA" id="ARBA00022723"/>
    </source>
</evidence>
<dbReference type="PANTHER" id="PTHR12549:SF11">
    <property type="entry name" value="LYSINE-SPECIFIC DEMETHYLASE JMJ25"/>
    <property type="match status" value="1"/>
</dbReference>
<dbReference type="Gene3D" id="2.60.120.650">
    <property type="entry name" value="Cupin"/>
    <property type="match status" value="1"/>
</dbReference>
<comment type="subcellular location">
    <subcellularLocation>
        <location evidence="1">Nucleus</location>
    </subcellularLocation>
</comment>
<keyword evidence="7" id="KW-0863">Zinc-finger</keyword>
<gene>
    <name evidence="11" type="ORF">P3X46_000667</name>
</gene>
<evidence type="ECO:0000256" key="6">
    <source>
        <dbReference type="ARBA" id="ARBA00023242"/>
    </source>
</evidence>
<protein>
    <recommendedName>
        <fullName evidence="13">JmjC domain-containing protein</fullName>
    </recommendedName>
</protein>
<evidence type="ECO:0000313" key="11">
    <source>
        <dbReference type="EMBL" id="KAJ9189360.1"/>
    </source>
</evidence>
<evidence type="ECO:0008006" key="13">
    <source>
        <dbReference type="Google" id="ProtNLM"/>
    </source>
</evidence>
<feature type="region of interest" description="Disordered" evidence="8">
    <location>
        <begin position="439"/>
        <end position="513"/>
    </location>
</feature>
<keyword evidence="4" id="KW-0805">Transcription regulation</keyword>
<feature type="region of interest" description="Disordered" evidence="8">
    <location>
        <begin position="1268"/>
        <end position="1295"/>
    </location>
</feature>
<keyword evidence="7" id="KW-0862">Zinc</keyword>
<keyword evidence="6" id="KW-0539">Nucleus</keyword>
<feature type="compositionally biased region" description="Basic and acidic residues" evidence="8">
    <location>
        <begin position="387"/>
        <end position="401"/>
    </location>
</feature>
<dbReference type="PROSITE" id="PS51184">
    <property type="entry name" value="JMJC"/>
    <property type="match status" value="1"/>
</dbReference>
<reference evidence="11" key="1">
    <citation type="journal article" date="2023" name="Plant Biotechnol. J.">
        <title>Chromosome-level wild Hevea brasiliensis genome provides new tools for genomic-assisted breeding and valuable loci to elevate rubber yield.</title>
        <authorList>
            <person name="Cheng H."/>
            <person name="Song X."/>
            <person name="Hu Y."/>
            <person name="Wu T."/>
            <person name="Yang Q."/>
            <person name="An Z."/>
            <person name="Feng S."/>
            <person name="Deng Z."/>
            <person name="Wu W."/>
            <person name="Zeng X."/>
            <person name="Tu M."/>
            <person name="Wang X."/>
            <person name="Huang H."/>
        </authorList>
    </citation>
    <scope>NUCLEOTIDE SEQUENCE</scope>
    <source>
        <strain evidence="11">MT/VB/25A 57/8</strain>
    </source>
</reference>
<comment type="caution">
    <text evidence="11">The sequence shown here is derived from an EMBL/GenBank/DDBJ whole genome shotgun (WGS) entry which is preliminary data.</text>
</comment>
<evidence type="ECO:0000256" key="7">
    <source>
        <dbReference type="PROSITE-ProRule" id="PRU00175"/>
    </source>
</evidence>
<feature type="domain" description="RING-type" evidence="9">
    <location>
        <begin position="548"/>
        <end position="598"/>
    </location>
</feature>
<feature type="region of interest" description="Disordered" evidence="8">
    <location>
        <begin position="1"/>
        <end position="40"/>
    </location>
</feature>
<feature type="compositionally biased region" description="Basic residues" evidence="8">
    <location>
        <begin position="159"/>
        <end position="168"/>
    </location>
</feature>
<evidence type="ECO:0000256" key="2">
    <source>
        <dbReference type="ARBA" id="ARBA00006801"/>
    </source>
</evidence>
<dbReference type="Pfam" id="PF02373">
    <property type="entry name" value="JmjC"/>
    <property type="match status" value="1"/>
</dbReference>
<name>A0ABQ9NBP7_HEVBR</name>
<dbReference type="InterPro" id="IPR001841">
    <property type="entry name" value="Znf_RING"/>
</dbReference>
<feature type="compositionally biased region" description="Basic and acidic residues" evidence="8">
    <location>
        <begin position="169"/>
        <end position="195"/>
    </location>
</feature>
<feature type="region of interest" description="Disordered" evidence="8">
    <location>
        <begin position="1071"/>
        <end position="1113"/>
    </location>
</feature>
<dbReference type="PANTHER" id="PTHR12549">
    <property type="entry name" value="JMJC DOMAIN-CONTAINING HISTONE DEMETHYLATION PROTEIN"/>
    <property type="match status" value="1"/>
</dbReference>
<feature type="compositionally biased region" description="Basic residues" evidence="8">
    <location>
        <begin position="1283"/>
        <end position="1295"/>
    </location>
</feature>
<feature type="compositionally biased region" description="Basic and acidic residues" evidence="8">
    <location>
        <begin position="91"/>
        <end position="114"/>
    </location>
</feature>
<evidence type="ECO:0000259" key="10">
    <source>
        <dbReference type="PROSITE" id="PS51184"/>
    </source>
</evidence>
<accession>A0ABQ9NBP7</accession>
<dbReference type="Pfam" id="PF10497">
    <property type="entry name" value="zf-4CXXC_R1"/>
    <property type="match status" value="1"/>
</dbReference>
<feature type="compositionally biased region" description="Polar residues" evidence="8">
    <location>
        <begin position="1102"/>
        <end position="1113"/>
    </location>
</feature>
<feature type="compositionally biased region" description="Basic and acidic residues" evidence="8">
    <location>
        <begin position="247"/>
        <end position="271"/>
    </location>
</feature>
<evidence type="ECO:0000256" key="1">
    <source>
        <dbReference type="ARBA" id="ARBA00004123"/>
    </source>
</evidence>
<dbReference type="InterPro" id="IPR003347">
    <property type="entry name" value="JmjC_dom"/>
</dbReference>
<feature type="compositionally biased region" description="Basic and acidic residues" evidence="8">
    <location>
        <begin position="18"/>
        <end position="31"/>
    </location>
</feature>
<evidence type="ECO:0000256" key="5">
    <source>
        <dbReference type="ARBA" id="ARBA00023163"/>
    </source>
</evidence>
<feature type="compositionally biased region" description="Basic and acidic residues" evidence="8">
    <location>
        <begin position="338"/>
        <end position="355"/>
    </location>
</feature>
<keyword evidence="3" id="KW-0479">Metal-binding</keyword>
<evidence type="ECO:0000313" key="12">
    <source>
        <dbReference type="Proteomes" id="UP001174677"/>
    </source>
</evidence>
<feature type="compositionally biased region" description="Basic and acidic residues" evidence="8">
    <location>
        <begin position="1268"/>
        <end position="1282"/>
    </location>
</feature>
<feature type="compositionally biased region" description="Basic and acidic residues" evidence="8">
    <location>
        <begin position="130"/>
        <end position="156"/>
    </location>
</feature>